<dbReference type="Gene3D" id="1.20.1290.10">
    <property type="entry name" value="AhpD-like"/>
    <property type="match status" value="1"/>
</dbReference>
<dbReference type="EMBL" id="CP013068">
    <property type="protein sequence ID" value="ALV26014.1"/>
    <property type="molecule type" value="Genomic_DNA"/>
</dbReference>
<dbReference type="NCBIfam" id="TIGR04029">
    <property type="entry name" value="CMD_Avi_7170"/>
    <property type="match status" value="1"/>
</dbReference>
<evidence type="ECO:0000313" key="3">
    <source>
        <dbReference type="Proteomes" id="UP000064921"/>
    </source>
</evidence>
<dbReference type="EMBL" id="UGSK01000001">
    <property type="protein sequence ID" value="SUA99740.1"/>
    <property type="molecule type" value="Genomic_DNA"/>
</dbReference>
<dbReference type="Proteomes" id="UP000064921">
    <property type="component" value="Chromosome"/>
</dbReference>
<reference evidence="2 4" key="2">
    <citation type="submission" date="2018-06" db="EMBL/GenBank/DDBJ databases">
        <authorList>
            <consortium name="Pathogen Informatics"/>
            <person name="Doyle S."/>
        </authorList>
    </citation>
    <scope>NUCLEOTIDE SEQUENCE [LARGE SCALE GENOMIC DNA]</scope>
    <source>
        <strain evidence="2 4">NCTC13350</strain>
    </source>
</reference>
<evidence type="ECO:0000313" key="2">
    <source>
        <dbReference type="EMBL" id="SUA99740.1"/>
    </source>
</evidence>
<dbReference type="InterPro" id="IPR029032">
    <property type="entry name" value="AhpD-like"/>
</dbReference>
<dbReference type="KEGG" id="pphr:APZ00_02095"/>
<dbReference type="Proteomes" id="UP000255000">
    <property type="component" value="Unassembled WGS sequence"/>
</dbReference>
<accession>A0A0U3FIN8</accession>
<dbReference type="RefSeq" id="WP_019963303.1">
    <property type="nucleotide sequence ID" value="NZ_CP013068.1"/>
</dbReference>
<reference evidence="1 3" key="1">
    <citation type="submission" date="2015-10" db="EMBL/GenBank/DDBJ databases">
        <title>The world's first case of liver abscess caused by Pannonibacter phragmitetus.</title>
        <authorList>
            <person name="Ming D."/>
            <person name="Wang M."/>
            <person name="Zhou Y."/>
            <person name="Jiang T."/>
            <person name="Hu S."/>
        </authorList>
    </citation>
    <scope>NUCLEOTIDE SEQUENCE [LARGE SCALE GENOMIC DNA]</scope>
    <source>
        <strain evidence="1 3">31801</strain>
    </source>
</reference>
<dbReference type="AlphaFoldDB" id="A0A0U3FIN8"/>
<organism evidence="1 3">
    <name type="scientific">Pannonibacter phragmitetus</name>
    <dbReference type="NCBI Taxonomy" id="121719"/>
    <lineage>
        <taxon>Bacteria</taxon>
        <taxon>Pseudomonadati</taxon>
        <taxon>Pseudomonadota</taxon>
        <taxon>Alphaproteobacteria</taxon>
        <taxon>Hyphomicrobiales</taxon>
        <taxon>Stappiaceae</taxon>
        <taxon>Pannonibacter</taxon>
    </lineage>
</organism>
<dbReference type="SUPFAM" id="SSF69118">
    <property type="entry name" value="AhpD-like"/>
    <property type="match status" value="1"/>
</dbReference>
<gene>
    <name evidence="1" type="ORF">APZ00_02095</name>
    <name evidence="2" type="ORF">NCTC13350_00642</name>
</gene>
<protein>
    <submittedName>
        <fullName evidence="2">Uncharacterized protein conserved in bacteria</fullName>
    </submittedName>
</protein>
<dbReference type="InterPro" id="IPR023982">
    <property type="entry name" value="CHP04029_CMD-like"/>
</dbReference>
<dbReference type="STRING" id="121719.APZ00_02095"/>
<sequence length="212" mass="22595">MTTTSEDIIGELAGIEPGSALSRIRQNRAVAQAEAQLAYTLLVEPEIAGDVSFAERHAVAYFTALLHGAPAIASHYRQILEGSDPTDGPLRRAVKATAAVSRASGPYGAYPQGPLSRENTEGHGLEIPPEAAVILGARLTAALHHVHLLVFHPRDASPSALQRLLDAGWTETGIVILSQLVAFLSFQIRAVTGFKALAAARQRRLERSIPAE</sequence>
<evidence type="ECO:0000313" key="4">
    <source>
        <dbReference type="Proteomes" id="UP000255000"/>
    </source>
</evidence>
<name>A0A0U3FIN8_9HYPH</name>
<proteinExistence type="predicted"/>
<keyword evidence="3" id="KW-1185">Reference proteome</keyword>
<dbReference type="OrthoDB" id="8718286at2"/>
<evidence type="ECO:0000313" key="1">
    <source>
        <dbReference type="EMBL" id="ALV26014.1"/>
    </source>
</evidence>
<dbReference type="eggNOG" id="COG4950">
    <property type="taxonomic scope" value="Bacteria"/>
</dbReference>